<protein>
    <recommendedName>
        <fullName evidence="4">Low molecular weight antigen MTB12-like C-terminal domain-containing protein</fullName>
    </recommendedName>
</protein>
<evidence type="ECO:0000256" key="1">
    <source>
        <dbReference type="ARBA" id="ARBA00022729"/>
    </source>
</evidence>
<dbReference type="STRING" id="710685.MycrhN_1300"/>
<accession>G8RX63</accession>
<keyword evidence="6" id="KW-1185">Reference proteome</keyword>
<dbReference type="PATRIC" id="fig|710685.3.peg.1309"/>
<feature type="transmembrane region" description="Helical" evidence="3">
    <location>
        <begin position="20"/>
        <end position="39"/>
    </location>
</feature>
<evidence type="ECO:0000256" key="3">
    <source>
        <dbReference type="SAM" id="Phobius"/>
    </source>
</evidence>
<dbReference type="OrthoDB" id="4427703at2"/>
<feature type="domain" description="Low molecular weight antigen MTB12-like C-terminal" evidence="4">
    <location>
        <begin position="99"/>
        <end position="144"/>
    </location>
</feature>
<proteinExistence type="inferred from homology"/>
<dbReference type="eggNOG" id="ENOG5031M1H">
    <property type="taxonomic scope" value="Bacteria"/>
</dbReference>
<evidence type="ECO:0000313" key="6">
    <source>
        <dbReference type="Proteomes" id="UP000005442"/>
    </source>
</evidence>
<comment type="similarity">
    <text evidence="2">Belongs to the MTB12 family.</text>
</comment>
<evidence type="ECO:0000313" key="5">
    <source>
        <dbReference type="EMBL" id="AEV71920.1"/>
    </source>
</evidence>
<organism evidence="5 6">
    <name type="scientific">Mycolicibacterium rhodesiae (strain NBB3)</name>
    <name type="common">Mycobacterium rhodesiae</name>
    <dbReference type="NCBI Taxonomy" id="710685"/>
    <lineage>
        <taxon>Bacteria</taxon>
        <taxon>Bacillati</taxon>
        <taxon>Actinomycetota</taxon>
        <taxon>Actinomycetes</taxon>
        <taxon>Mycobacteriales</taxon>
        <taxon>Mycobacteriaceae</taxon>
        <taxon>Mycolicibacterium</taxon>
    </lineage>
</organism>
<keyword evidence="3" id="KW-0472">Membrane</keyword>
<dbReference type="EMBL" id="CP003169">
    <property type="protein sequence ID" value="AEV71920.1"/>
    <property type="molecule type" value="Genomic_DNA"/>
</dbReference>
<dbReference type="KEGG" id="mrh:MycrhN_1300"/>
<dbReference type="Pfam" id="PF26580">
    <property type="entry name" value="Mtb12_C"/>
    <property type="match status" value="1"/>
</dbReference>
<sequence length="150" mass="16242">MADSDPDSTGADRRTAAPFLAAFAIISLVVIGIALVNYFSNDELSPEQQVVRAAVAQNDALQKENYSDFAKNTCRAEQGTEAEVLAGQRDSKEKHGRRLIDDVTDVVVNGDRATAKVTYQFDKAPDAKTDVETTFVLEDGAWKVCTSVPS</sequence>
<keyword evidence="1" id="KW-0732">Signal</keyword>
<dbReference type="InterPro" id="IPR058644">
    <property type="entry name" value="Mtb12-like_C"/>
</dbReference>
<name>G8RX63_MYCRN</name>
<keyword evidence="3" id="KW-0812">Transmembrane</keyword>
<evidence type="ECO:0000259" key="4">
    <source>
        <dbReference type="Pfam" id="PF26580"/>
    </source>
</evidence>
<dbReference type="RefSeq" id="WP_014209735.1">
    <property type="nucleotide sequence ID" value="NC_016604.1"/>
</dbReference>
<keyword evidence="3" id="KW-1133">Transmembrane helix</keyword>
<reference evidence="5 6" key="1">
    <citation type="submission" date="2011-12" db="EMBL/GenBank/DDBJ databases">
        <title>Complete sequence of Mycobacterium rhodesiae NBB3.</title>
        <authorList>
            <consortium name="US DOE Joint Genome Institute"/>
            <person name="Lucas S."/>
            <person name="Han J."/>
            <person name="Lapidus A."/>
            <person name="Cheng J.-F."/>
            <person name="Goodwin L."/>
            <person name="Pitluck S."/>
            <person name="Peters L."/>
            <person name="Mikhailova N."/>
            <person name="Gu W."/>
            <person name="Detter J.C."/>
            <person name="Han C."/>
            <person name="Tapia R."/>
            <person name="Land M."/>
            <person name="Hauser L."/>
            <person name="Kyrpides N."/>
            <person name="Ivanova N."/>
            <person name="Pagani I."/>
            <person name="Mattes T."/>
            <person name="Holmes A."/>
            <person name="Rutledge P."/>
            <person name="Paulsen I."/>
            <person name="Coleman N."/>
            <person name="Woyke T."/>
        </authorList>
    </citation>
    <scope>NUCLEOTIDE SEQUENCE [LARGE SCALE GENOMIC DNA]</scope>
    <source>
        <strain evidence="5 6">NBB3</strain>
    </source>
</reference>
<evidence type="ECO:0000256" key="2">
    <source>
        <dbReference type="ARBA" id="ARBA00093774"/>
    </source>
</evidence>
<dbReference type="AlphaFoldDB" id="G8RX63"/>
<dbReference type="Proteomes" id="UP000005442">
    <property type="component" value="Chromosome"/>
</dbReference>
<dbReference type="HOGENOM" id="CLU_119944_0_0_11"/>
<gene>
    <name evidence="5" type="ordered locus">MycrhN_1300</name>
</gene>